<evidence type="ECO:0000259" key="1">
    <source>
        <dbReference type="Pfam" id="PF05299"/>
    </source>
</evidence>
<dbReference type="InterPro" id="IPR036034">
    <property type="entry name" value="PDZ_sf"/>
</dbReference>
<dbReference type="Pfam" id="PF05299">
    <property type="entry name" value="Peptidase_M61"/>
    <property type="match status" value="1"/>
</dbReference>
<dbReference type="InterPro" id="IPR027268">
    <property type="entry name" value="Peptidase_M4/M1_CTD_sf"/>
</dbReference>
<dbReference type="SUPFAM" id="SSF55486">
    <property type="entry name" value="Metalloproteases ('zincins'), catalytic domain"/>
    <property type="match status" value="1"/>
</dbReference>
<gene>
    <name evidence="3" type="ORF">GCM10007383_14010</name>
</gene>
<comment type="caution">
    <text evidence="3">The sequence shown here is derived from an EMBL/GenBank/DDBJ whole genome shotgun (WGS) entry which is preliminary data.</text>
</comment>
<feature type="domain" description="Peptidase M61 catalytic" evidence="1">
    <location>
        <begin position="303"/>
        <end position="411"/>
    </location>
</feature>
<evidence type="ECO:0000259" key="2">
    <source>
        <dbReference type="Pfam" id="PF17899"/>
    </source>
</evidence>
<dbReference type="Proteomes" id="UP000634668">
    <property type="component" value="Unassembled WGS sequence"/>
</dbReference>
<organism evidence="3 4">
    <name type="scientific">Arenibacter certesii</name>
    <dbReference type="NCBI Taxonomy" id="228955"/>
    <lineage>
        <taxon>Bacteria</taxon>
        <taxon>Pseudomonadati</taxon>
        <taxon>Bacteroidota</taxon>
        <taxon>Flavobacteriia</taxon>
        <taxon>Flavobacteriales</taxon>
        <taxon>Flavobacteriaceae</taxon>
        <taxon>Arenibacter</taxon>
    </lineage>
</organism>
<keyword evidence="4" id="KW-1185">Reference proteome</keyword>
<accession>A0A918ISF9</accession>
<reference evidence="3" key="2">
    <citation type="submission" date="2020-09" db="EMBL/GenBank/DDBJ databases">
        <authorList>
            <person name="Sun Q."/>
            <person name="Kim S."/>
        </authorList>
    </citation>
    <scope>NUCLEOTIDE SEQUENCE</scope>
    <source>
        <strain evidence="3">KCTC 12113</strain>
    </source>
</reference>
<evidence type="ECO:0000313" key="3">
    <source>
        <dbReference type="EMBL" id="GGW29962.1"/>
    </source>
</evidence>
<reference evidence="3" key="1">
    <citation type="journal article" date="2014" name="Int. J. Syst. Evol. Microbiol.">
        <title>Complete genome sequence of Corynebacterium casei LMG S-19264T (=DSM 44701T), isolated from a smear-ripened cheese.</title>
        <authorList>
            <consortium name="US DOE Joint Genome Institute (JGI-PGF)"/>
            <person name="Walter F."/>
            <person name="Albersmeier A."/>
            <person name="Kalinowski J."/>
            <person name="Ruckert C."/>
        </authorList>
    </citation>
    <scope>NUCLEOTIDE SEQUENCE</scope>
    <source>
        <strain evidence="3">KCTC 12113</strain>
    </source>
</reference>
<dbReference type="AlphaFoldDB" id="A0A918ISF9"/>
<dbReference type="Gene3D" id="1.10.390.10">
    <property type="entry name" value="Neutral Protease Domain 2"/>
    <property type="match status" value="1"/>
</dbReference>
<sequence length="617" mass="69366">MGLVAVLIYSCGTTKIAQPSDVAPVVVDMDLVNIVDDKVMVTVDPGPFSSDNVTFYIPKIVPGTYSVDNYGKYIEQFKALDYKGKELKIERLDDNSWHIANAKELDRVSYWVNDTYDTESEVEDKIFSPAGTNILEGENFMLNLHGFIGYFNDLEEVPYHLHITAPNGLVPVTTLVKEDVNAEKPGVDTFVARRYFEVVDNPILYGKPNTETFMVNDIKVTLSVYSPNGVYTAAGLRGSMEKMMAGQKKFLGDINSTKHYAILLYLSTMEDTDASGYGALEHHTSTVVVLPEGMPKDRLEESLIDIVSHEFFHIVTPLSVHSEEIRNFNFNDPKMSKHLWMYEGTTEYFANLFQIQQGLISEEEFYGRLMDKVANSSAYDDEMSLTELSKNVLTEPYKSNFVNIYEKGALVNMALDIRLRELSNGEKGVLLLMKELSKKYGENIPFKDEELIGEIVGMSYPEIQVFFDDHVVGDTPVDYGELWSKVGLHVISESVATGYFFDGEIPFIDVDPKNLNEVFVRQGITLSSFFKDLGIQGGDILKNIDGTKITLETIRPIIGESFGWTPEKDIKLVVVRDGEVIEIKGKVGRPTLEVKKLVPIEGVANEQQELRISWLKG</sequence>
<dbReference type="EMBL" id="BMWP01000007">
    <property type="protein sequence ID" value="GGW29962.1"/>
    <property type="molecule type" value="Genomic_DNA"/>
</dbReference>
<dbReference type="Gene3D" id="2.60.40.3650">
    <property type="match status" value="1"/>
</dbReference>
<evidence type="ECO:0000313" key="4">
    <source>
        <dbReference type="Proteomes" id="UP000634668"/>
    </source>
</evidence>
<name>A0A918ISF9_9FLAO</name>
<dbReference type="InterPro" id="IPR040756">
    <property type="entry name" value="Peptidase_M61_N"/>
</dbReference>
<proteinExistence type="predicted"/>
<dbReference type="InterPro" id="IPR007963">
    <property type="entry name" value="Peptidase_M61_catalytic"/>
</dbReference>
<protein>
    <submittedName>
        <fullName evidence="3">Peptidase M61</fullName>
    </submittedName>
</protein>
<feature type="domain" description="Peptidase M61 N-terminal" evidence="2">
    <location>
        <begin position="29"/>
        <end position="207"/>
    </location>
</feature>
<dbReference type="SUPFAM" id="SSF50156">
    <property type="entry name" value="PDZ domain-like"/>
    <property type="match status" value="1"/>
</dbReference>
<dbReference type="Pfam" id="PF17899">
    <property type="entry name" value="Peptidase_M61_N"/>
    <property type="match status" value="1"/>
</dbReference>